<dbReference type="Pfam" id="PF13786">
    <property type="entry name" value="DUF4179"/>
    <property type="match status" value="1"/>
</dbReference>
<accession>A0ABY8XBQ5</accession>
<feature type="domain" description="DUF4179" evidence="1">
    <location>
        <begin position="43"/>
        <end position="125"/>
    </location>
</feature>
<reference evidence="2 3" key="1">
    <citation type="submission" date="2023-06" db="EMBL/GenBank/DDBJ databases">
        <title>Paenibacillus polygonum sp. nov., an endophytic bacterium, isolated from Polygonum lapathifolium L. in Nanji Wetland National Nature Reserve, South of Poyang Lake, Jiangxi Province, China.</title>
        <authorList>
            <person name="Yu Z."/>
        </authorList>
    </citation>
    <scope>NUCLEOTIDE SEQUENCE [LARGE SCALE GENOMIC DNA]</scope>
    <source>
        <strain evidence="2 3">C31</strain>
    </source>
</reference>
<gene>
    <name evidence="2" type="ORF">QPK24_16555</name>
</gene>
<dbReference type="Proteomes" id="UP001236415">
    <property type="component" value="Chromosome"/>
</dbReference>
<organism evidence="2 3">
    <name type="scientific">Paenibacillus polygoni</name>
    <dbReference type="NCBI Taxonomy" id="3050112"/>
    <lineage>
        <taxon>Bacteria</taxon>
        <taxon>Bacillati</taxon>
        <taxon>Bacillota</taxon>
        <taxon>Bacilli</taxon>
        <taxon>Bacillales</taxon>
        <taxon>Paenibacillaceae</taxon>
        <taxon>Paenibacillus</taxon>
    </lineage>
</organism>
<keyword evidence="3" id="KW-1185">Reference proteome</keyword>
<evidence type="ECO:0000259" key="1">
    <source>
        <dbReference type="Pfam" id="PF13786"/>
    </source>
</evidence>
<dbReference type="EMBL" id="CP127162">
    <property type="protein sequence ID" value="WIV21548.1"/>
    <property type="molecule type" value="Genomic_DNA"/>
</dbReference>
<sequence>MEDEKIREAIKKTPSVTYPDFDLMWNKIEQNKEWQQGSKTRWFQRTNLSKTAVIAGISAVMISTPVYAAIHYNWSDVLSHKTGIQSVWEQGLGQNIDQSVNKDGITLTVDIAFSDENRTVLLYTLDPGTAYKNETVSYDKVELFNSDGEIIQGNYEQRWNAEIGKYQGYFETDYVLRHKKENLHFAITNVVLTEKTEVPLFYNPANQETQTFEIKRDGISTVRIETFEQSEKDTLLNTTVHFEGLDQRQRERTWTSFTVLDANNNMIRGSKNVYGIPGTSPDQTISEQLYTKKQLTADGTHFALSYERETGRISGEWGMDLTLSKSELENSTIREQLDLPVPELREGSKITEMIVTPSEVRLMITNQEKYAHLPFIDYELEIGGKRLTGGINYHKKPSKKTELRFEMMNMDLTSLHEQPITLTAKKRVEEHKGNEETSIRLSSISTKPQHLQTKYGEFTVDWTYYLKDEQLYVESSSQDPTFGGINQTYYYDGKEKIYGKPSIVNFRGEGTNKSMDVYENFAPDQLDIFVFMYTTEHLNEKITVPIRQNDQ</sequence>
<name>A0ABY8XBQ5_9BACL</name>
<evidence type="ECO:0000313" key="2">
    <source>
        <dbReference type="EMBL" id="WIV21548.1"/>
    </source>
</evidence>
<protein>
    <submittedName>
        <fullName evidence="2">DUF4179 domain-containing protein</fullName>
    </submittedName>
</protein>
<proteinExistence type="predicted"/>
<dbReference type="InterPro" id="IPR025436">
    <property type="entry name" value="DUF4179"/>
</dbReference>
<dbReference type="RefSeq" id="WP_285749375.1">
    <property type="nucleotide sequence ID" value="NZ_CP127162.1"/>
</dbReference>
<evidence type="ECO:0000313" key="3">
    <source>
        <dbReference type="Proteomes" id="UP001236415"/>
    </source>
</evidence>